<evidence type="ECO:0000313" key="2">
    <source>
        <dbReference type="EMBL" id="PAA71463.1"/>
    </source>
</evidence>
<protein>
    <submittedName>
        <fullName evidence="2">Uncharacterized protein</fullName>
    </submittedName>
</protein>
<accession>A0A267FCN4</accession>
<dbReference type="SUPFAM" id="SSF101447">
    <property type="entry name" value="Formin homology 2 domain (FH2 domain)"/>
    <property type="match status" value="1"/>
</dbReference>
<dbReference type="AlphaFoldDB" id="A0A267FCN4"/>
<dbReference type="Proteomes" id="UP000215902">
    <property type="component" value="Unassembled WGS sequence"/>
</dbReference>
<feature type="non-terminal residue" evidence="2">
    <location>
        <position position="1"/>
    </location>
</feature>
<keyword evidence="3" id="KW-1185">Reference proteome</keyword>
<evidence type="ECO:0000256" key="1">
    <source>
        <dbReference type="SAM" id="MobiDB-lite"/>
    </source>
</evidence>
<sequence>KAKCFALYVADASVQVKKILTSWMKNISQRQIGPIERMPVFGDYRVPDSVLEFPSDVSEGDTPRQQRSQQKQQQLHLQQQQQQQQQQRQRQHQSDWQVPDIAQRTSSSSRVSERGGDSRFAPIGLSPPQRSHYARRHTAARSAPPPPPPPPPPAPPPPPPLAADSAGDSRHSGRRRSYGAFPTEPEPMASSTDAEAARRQRLRPLNDFHRDSAVPEPRRHRRPHSYYPPDDYYDGSDSSISGSSGNEASPAIDYRFNSRALNKGSLHKQAVRNDRVELDDELFSSGSVEGPPRDGDGWRETKQQIKPIFSCPHVDLSLLIRSFECRRCGNCCARLSTNFPAQQSLSSVKMTPDSPAVSMQTRSHRGPSTRRTMQTPSAAQFASPPSSPPPQRHRQQRYLQTRAFDETGAPMGPSDFDRWPPPASRPYDSSRSRRRFTQHDQHRTAPTGRLSDEVDTQTDYSDLDEGQFRDDFRGYEPDRSQEGYRHRYTHQQMPPTPKSVQFKERRSRYRDSRAQPSQRYWRRE</sequence>
<feature type="compositionally biased region" description="Basic and acidic residues" evidence="1">
    <location>
        <begin position="501"/>
        <end position="513"/>
    </location>
</feature>
<feature type="compositionally biased region" description="Pro residues" evidence="1">
    <location>
        <begin position="143"/>
        <end position="161"/>
    </location>
</feature>
<evidence type="ECO:0000313" key="3">
    <source>
        <dbReference type="Proteomes" id="UP000215902"/>
    </source>
</evidence>
<gene>
    <name evidence="2" type="ORF">BOX15_Mlig026994g1</name>
</gene>
<dbReference type="EMBL" id="NIVC01001164">
    <property type="protein sequence ID" value="PAA71463.1"/>
    <property type="molecule type" value="Genomic_DNA"/>
</dbReference>
<feature type="region of interest" description="Disordered" evidence="1">
    <location>
        <begin position="52"/>
        <end position="248"/>
    </location>
</feature>
<feature type="compositionally biased region" description="Basic and acidic residues" evidence="1">
    <location>
        <begin position="204"/>
        <end position="217"/>
    </location>
</feature>
<feature type="compositionally biased region" description="Low complexity" evidence="1">
    <location>
        <begin position="65"/>
        <end position="88"/>
    </location>
</feature>
<organism evidence="2 3">
    <name type="scientific">Macrostomum lignano</name>
    <dbReference type="NCBI Taxonomy" id="282301"/>
    <lineage>
        <taxon>Eukaryota</taxon>
        <taxon>Metazoa</taxon>
        <taxon>Spiralia</taxon>
        <taxon>Lophotrochozoa</taxon>
        <taxon>Platyhelminthes</taxon>
        <taxon>Rhabditophora</taxon>
        <taxon>Macrostomorpha</taxon>
        <taxon>Macrostomida</taxon>
        <taxon>Macrostomidae</taxon>
        <taxon>Macrostomum</taxon>
    </lineage>
</organism>
<feature type="region of interest" description="Disordered" evidence="1">
    <location>
        <begin position="344"/>
        <end position="524"/>
    </location>
</feature>
<name>A0A267FCN4_9PLAT</name>
<feature type="compositionally biased region" description="Acidic residues" evidence="1">
    <location>
        <begin position="453"/>
        <end position="465"/>
    </location>
</feature>
<feature type="compositionally biased region" description="Low complexity" evidence="1">
    <location>
        <begin position="225"/>
        <end position="245"/>
    </location>
</feature>
<proteinExistence type="predicted"/>
<reference evidence="2 3" key="1">
    <citation type="submission" date="2017-06" db="EMBL/GenBank/DDBJ databases">
        <title>A platform for efficient transgenesis in Macrostomum lignano, a flatworm model organism for stem cell research.</title>
        <authorList>
            <person name="Berezikov E."/>
        </authorList>
    </citation>
    <scope>NUCLEOTIDE SEQUENCE [LARGE SCALE GENOMIC DNA]</scope>
    <source>
        <strain evidence="2">DV1</strain>
        <tissue evidence="2">Whole organism</tissue>
    </source>
</reference>
<comment type="caution">
    <text evidence="2">The sequence shown here is derived from an EMBL/GenBank/DDBJ whole genome shotgun (WGS) entry which is preliminary data.</text>
</comment>
<feature type="compositionally biased region" description="Basic and acidic residues" evidence="1">
    <location>
        <begin position="466"/>
        <end position="485"/>
    </location>
</feature>